<keyword evidence="11" id="KW-0539">Nucleus</keyword>
<dbReference type="PANTHER" id="PTHR11139">
    <property type="entry name" value="ATAXIA TELANGIECTASIA MUTATED ATM -RELATED"/>
    <property type="match status" value="1"/>
</dbReference>
<organism evidence="14 16">
    <name type="scientific">Neodiprion lecontei</name>
    <name type="common">Redheaded pine sawfly</name>
    <dbReference type="NCBI Taxonomy" id="441921"/>
    <lineage>
        <taxon>Eukaryota</taxon>
        <taxon>Metazoa</taxon>
        <taxon>Ecdysozoa</taxon>
        <taxon>Arthropoda</taxon>
        <taxon>Hexapoda</taxon>
        <taxon>Insecta</taxon>
        <taxon>Pterygota</taxon>
        <taxon>Neoptera</taxon>
        <taxon>Endopterygota</taxon>
        <taxon>Hymenoptera</taxon>
        <taxon>Tenthredinoidea</taxon>
        <taxon>Diprionidae</taxon>
        <taxon>Diprioninae</taxon>
        <taxon>Neodiprion</taxon>
    </lineage>
</organism>
<dbReference type="Pfam" id="PF02260">
    <property type="entry name" value="FATC"/>
    <property type="match status" value="1"/>
</dbReference>
<gene>
    <name evidence="15 16 17" type="primary">LOC107225242</name>
</gene>
<evidence type="ECO:0000256" key="3">
    <source>
        <dbReference type="ARBA" id="ARBA00012513"/>
    </source>
</evidence>
<sequence>MESFETFMEMFGKWRQRENNDDLVNLFKSGPSYLQTLSTSEIGLALSELLNDKTGLLNFLADTSYKPMENSITEGFKLLKFIIQQFYLLLDRYAIGIKKICQSAIITKCSQIIKSAAVDCFDYLIRMFPTQDLELSETVKGLINKFHLCSDTERAKYFKALGFIVKYNPGAISSAQSTILFERIMNDFDKLYSRSEKGSQPRDLAIYLDVLQNLLGDFSPHESHEISYSYYKKLYRYLKELSEIDRNQTLKFVSRAGIAVLGSHMSLFDDFIYEDIFFWHQILLNWIRFNDENAIVAFNALSTFYERIGIMLQSRNTESSRTLFEYFMQHFEKKITNENQESATLQLSIRGFGHMAGACKIYRTEKHVVDMFSLIAQRTSVIYTKYDNSTGSLENIAYYQVALSEILLQMSDVSLDQMAALSFVSLVFVKYFPDLPSTKHLLAVDSLMKTIHNIRKVCRRSHDDFIRQLVYEGIIWSCSHSLYVDAEREREVKNMNELPVCYKNYLPLWQQLIRKNKITDDTEAFMISKQISNNMIRTCVELIRKLNLDIENINTSCEDEVFDVPVASNDTDFRVFINLVDLFVDIIEELEPVLMESQLTWFLCEIIRKSKQNPSISGFYKLTHGLLRLFNLSSDTRKEGLLSEMPKFIIQYLSDTIEKLSSFSTELQLSCFNMIFEIPAPIVETMLDQLVSAFKSAFGIGQSNFKLAQSALNTLEKWTKVIRGERMNNFLIQIVPSLEYFLQSNESAPETSQEIRFTEMKKIKNAVLTDHEETSHEFQRRILLFFGCLSSEVTSNIGTHQSFDNGTLLNNRNSLKYTLLYQDIKPEIYLDAILPRTIQLALHSIDRRTRIVACEVLHSVTIIMLGKTMQFLSSNPDLLLPVFKKICPAILRLGSDSDQVIQQLFCPLMIQLTHWYSSKIMSRSAETDYLIEILFDSLTYQTNMALSDFSGVCLAEFVKWSIKHSTDDELQTSSTNIAVVVTKMSNFAIHPSLEKRIGAAVAFNYLCRILRESDVIINIYWLELLFYFIKSTEGCNNEQILKSLKHIEKVIENKHIILNTQNSQRRQPAEFKGTSLEDAANWLLVQCGSLDHILRSKSMEILLVISKYIPRFGSIQEFVSNYVKCNGMLGLNQIILKHLRPKIETLSEETIKPLLRTLYCYVWLLDKSVIGLEFLLTDINANKDMIFNCIINFVYLINVKQEQNDESTETANQFQELQALQGETILKIFDFTTLLLNKLGTQANTGSSLRVPTFYWNEELFSVIFATIFKPDTIGFDFGNLVIMEDLQLRIQQLLNVLIVNLDDKYITQMRALITIEIHDKYRDFANITVAFKTDAIITSTNYLKGLIMLHTVDKCGKLYNQPFENIDPAKKMIEIFDSLKKERYGQEVAVNVESDVKEYLELLLEYLSLKFEPRMVIALVDIVDTRTELIHENSTTVLHGEYFMSLFRTTIFRNLLKHTTKSIDTLLSDSLRDKFKVVLAILEDLLIYIKNNKKSCGEFLENLEEELVNRFPVFRDLTSDDEKNVKIINLYSVLVQFSRKPSEMCKKSNALYSWIMKQFMGYLDLQYKTQILTSFLPCITDETAHNQHEFTRCLYKIKDDYFPGNMNDLVKDSLQHSTIITSFQTLLYHLPSLKSVTFFDCVIHVTIGNVGYLWDDYSYKYLTAYFSEISVEDSQKSLIILHKYFMNTRNFQSRLDILEKLLLKCIYFCKLNAIVQFFEQTIKEMYNLILQHLPDDESDMKNLIVSKIGCYNLFEIMFATVPLQKLTSVNSKIVQNAIDKVETGKELFQQLNMNVLGIRKLKSSNPDHKELMRLLHCAAYNCSIAIVSLKCEEHFYILPFAENKSKGQLIWENIIDTNRKYQFTQDFKEIPKEHRKLINIKKQSSSNKIHSYSTVMSYNLIASTLNEDLSCYDMYHSDLKSNTTSESVGTEEMMSLTFELDDFNNHECMAPVCGLITHMISKNIFNLPNDGENISMPKWMLCFHSSLSSTMIYNVKFFMVKIILNLQKVFKPYGKSFINPLLKFLILHFQTYRIMNYVIKDILIMLLDWQSIAIPSSIDEKRLAQNLLELVMKNADSHQRHIYKYNIELINMIIEAWQSCLDVPESILYTSGASPRFTIRMILIFLCNKKQETLASRPEVLIYLNELLENQDEEIVLHVCNAFGLILEYFESVDEDEKKGQIISNVQRSIINKSHENHNKYIKCIHAIHKFYPNIVDYCFQQLTSHFFNVDVSNKAKCLELLLAALPKFTETEIMTELGCMKFQDILKNKIETCQKVALRMVEKLLDILSPSNYLPLAQLIVPYSRNASTEQREIVMNVFIAMYKKYNDNIEDNNAVMELKALSKRILLMGLLDPNETLQNKLLQFWSEDGNIPDKCNERILQMFDMYDIHLESTYLPIVPLLMLHLVSKDPAFEKKMFEPLSSCKFEDYQVTIPRRSAYTGLVVPLFTSSFVSRISQYYSQSNPIFTRFNQSLNQSLFLRASQSLQLKRTVCGDESFSNLSGRTSNDELTDSRTDIEKIPPPSKNIKSQRFLQNTTFTKHNLRRVQITKNLQQNEILKDEISSQQNSIKMYRKYRIGDFPDTEITHSSLIKPLQELAKNDQIVARDLTVALFCSMLKEMSVDQKQAFLQKLSPSLERILKNNQSSKPLIATVLEIVLNLDEIRMNPNLIARVSKSSGLLPLGAILLEEKIISSDLPEKREPLPKRSKCEVQICDAENNWLQLASIYKCMNDYDIVQSIFGCEKFGKELQEASLAQAAGNWSTAKIVYENAFHTNEGLVKSYCQESLFTCLAYLSDWDKINHLIEIELGGNFDALWQGRLNENWMTSWALQAQIHRMEQNDYSDGFARSLTDWVNTKDKLVQLKKSYGEETAIFYIDENPEFSENCLMYALETLRQQWQHLNPLCYEQKITNYLKLRGLSDIKTYLKGIKDKKKLAQNVQCILTVWNNNMPSKQDNLLLWDKHIAYRLHFLGLLKQQFEAEESNETNQTVEKLNNAVVKHCLNVANAAYGQCNWHFMKKYLKQSEPFQTDNNSILHKEWQCTLAMYKYLRYSDYKTTEKKVKAFIDSWQVLSELDVDNCCDAKVQTDIRLHLSSLVIELQKLLMKHEPIGQILLANLRNLQYLPIVYDQENIVTQLSDYCLINMKKCYDLANAKHKAKCYLIVSMYCRSVATYSEGMLELSEEFVHSTLSAMSYGSLEASQYFPCLLSLEYSQKPNLRQIFKCISAKVETWMFLKWQAQVLSYVGTPVCSLITPILLRLAEIYPNSFIYTFRMAKKMNKCSLNHPIIDKLNQILSGNNDLELVLEALEYVVQPELYLMQHVIELKADIMKTDVNLAINNLLSTVYPTTKDPQQTLLRGDVYKVIAKFENKIKELPQKNGQELSLQIERIMKDLDEILENRIKNTLKVPLKYYSPLLCAFNGKNVEIPGQYAYDKRPTPQYHTQIVKINPEVTILTSLRKPIKISMLGNNGKNFDFLVKFGEDLRTDERMEQLFMLMNKILQADTACRQRQLSINTYLPFPLTGLLGLIQWVKKTSSLDEIINAVLTKHQTTQRQKILRSYREWMSNPHSRKYSREAVTEKFNYCKNGIDWDIFRNAFKSLSSSSEVFFALRYNFITSYATMCIAHWILGIGDRNLSNTLISYASGKALGIDFGYSFDAAVDSSVPELMPFRLTPQILGLLQPFNEHGLLKITMMNVLRALKYGKDPLLACMDIFIKEPSLNWLARQKTRDKECTDSDVTWYPKKKISIVMDKLNGVKPSKLTLVQIKERYGNTEYFNKYIDIINGTNNGLQVRVRSKKDDENLNIEEQIECLLDQATDPNILARTFYGWEPWM</sequence>
<reference evidence="15 16" key="1">
    <citation type="submission" date="2025-05" db="UniProtKB">
        <authorList>
            <consortium name="RefSeq"/>
        </authorList>
    </citation>
    <scope>IDENTIFICATION</scope>
    <source>
        <tissue evidence="15 16">Thorax and Abdomen</tissue>
    </source>
</reference>
<protein>
    <recommendedName>
        <fullName evidence="3">non-specific serine/threonine protein kinase</fullName>
        <ecNumber evidence="3">2.7.11.1</ecNumber>
    </recommendedName>
</protein>
<dbReference type="SUPFAM" id="SSF56112">
    <property type="entry name" value="Protein kinase-like (PK-like)"/>
    <property type="match status" value="1"/>
</dbReference>
<keyword evidence="10" id="KW-0234">DNA repair</keyword>
<dbReference type="SMART" id="SM00146">
    <property type="entry name" value="PI3Kc"/>
    <property type="match status" value="1"/>
</dbReference>
<feature type="domain" description="PI3K/PI4K catalytic" evidence="12">
    <location>
        <begin position="3448"/>
        <end position="3763"/>
    </location>
</feature>
<proteinExistence type="inferred from homology"/>
<comment type="similarity">
    <text evidence="2">Belongs to the PI3/PI4-kinase family.</text>
</comment>
<evidence type="ECO:0000256" key="6">
    <source>
        <dbReference type="ARBA" id="ARBA00022741"/>
    </source>
</evidence>
<dbReference type="GeneID" id="107225242"/>
<evidence type="ECO:0000313" key="15">
    <source>
        <dbReference type="RefSeq" id="XP_046592512.1"/>
    </source>
</evidence>
<dbReference type="SMART" id="SM01343">
    <property type="entry name" value="FATC"/>
    <property type="match status" value="1"/>
</dbReference>
<keyword evidence="7" id="KW-0227">DNA damage</keyword>
<dbReference type="InterPro" id="IPR016024">
    <property type="entry name" value="ARM-type_fold"/>
</dbReference>
<dbReference type="Pfam" id="PF00454">
    <property type="entry name" value="PI3_PI4_kinase"/>
    <property type="match status" value="1"/>
</dbReference>
<dbReference type="Pfam" id="PF19704">
    <property type="entry name" value="DNAPKcs_CC5"/>
    <property type="match status" value="1"/>
</dbReference>
<name>A0ABM3FWX3_NEOLC</name>
<accession>A0ABM3FWX3</accession>
<dbReference type="InterPro" id="IPR000403">
    <property type="entry name" value="PI3/4_kinase_cat_dom"/>
</dbReference>
<evidence type="ECO:0000259" key="13">
    <source>
        <dbReference type="PROSITE" id="PS51190"/>
    </source>
</evidence>
<evidence type="ECO:0000256" key="10">
    <source>
        <dbReference type="ARBA" id="ARBA00023204"/>
    </source>
</evidence>
<keyword evidence="5" id="KW-0808">Transferase</keyword>
<evidence type="ECO:0000256" key="11">
    <source>
        <dbReference type="ARBA" id="ARBA00023242"/>
    </source>
</evidence>
<dbReference type="PROSITE" id="PS50290">
    <property type="entry name" value="PI3_4_KINASE_3"/>
    <property type="match status" value="1"/>
</dbReference>
<dbReference type="PROSITE" id="PS51190">
    <property type="entry name" value="FATC"/>
    <property type="match status" value="1"/>
</dbReference>
<keyword evidence="8" id="KW-0418">Kinase</keyword>
<dbReference type="InterPro" id="IPR050517">
    <property type="entry name" value="DDR_Repair_Kinase"/>
</dbReference>
<evidence type="ECO:0000256" key="9">
    <source>
        <dbReference type="ARBA" id="ARBA00022840"/>
    </source>
</evidence>
<dbReference type="InterPro" id="IPR011009">
    <property type="entry name" value="Kinase-like_dom_sf"/>
</dbReference>
<evidence type="ECO:0000256" key="1">
    <source>
        <dbReference type="ARBA" id="ARBA00004123"/>
    </source>
</evidence>
<keyword evidence="9" id="KW-0067">ATP-binding</keyword>
<dbReference type="RefSeq" id="XP_046592512.1">
    <property type="nucleotide sequence ID" value="XM_046736556.1"/>
</dbReference>
<dbReference type="InterPro" id="IPR045581">
    <property type="entry name" value="DNAPKcs_CC5"/>
</dbReference>
<keyword evidence="6" id="KW-0547">Nucleotide-binding</keyword>
<evidence type="ECO:0000313" key="16">
    <source>
        <dbReference type="RefSeq" id="XP_046592513.1"/>
    </source>
</evidence>
<evidence type="ECO:0000313" key="17">
    <source>
        <dbReference type="RefSeq" id="XP_046592514.1"/>
    </source>
</evidence>
<dbReference type="Pfam" id="PF20502">
    <property type="entry name" value="DNAPKcs_CC1-2"/>
    <property type="match status" value="1"/>
</dbReference>
<dbReference type="InterPro" id="IPR046803">
    <property type="entry name" value="DNAPKcs_CC1-2"/>
</dbReference>
<dbReference type="InterPro" id="IPR037706">
    <property type="entry name" value="DNA-PK_dom"/>
</dbReference>
<dbReference type="SMART" id="SM01344">
    <property type="entry name" value="NUC194"/>
    <property type="match status" value="1"/>
</dbReference>
<dbReference type="Gene3D" id="1.10.1070.11">
    <property type="entry name" value="Phosphatidylinositol 3-/4-kinase, catalytic domain"/>
    <property type="match status" value="1"/>
</dbReference>
<dbReference type="InterPro" id="IPR012582">
    <property type="entry name" value="DNAPKcs_CC3"/>
</dbReference>
<evidence type="ECO:0000256" key="4">
    <source>
        <dbReference type="ARBA" id="ARBA00022527"/>
    </source>
</evidence>
<dbReference type="InterPro" id="IPR018936">
    <property type="entry name" value="PI3/4_kinase_CS"/>
</dbReference>
<dbReference type="SUPFAM" id="SSF48371">
    <property type="entry name" value="ARM repeat"/>
    <property type="match status" value="2"/>
</dbReference>
<evidence type="ECO:0000313" key="14">
    <source>
        <dbReference type="Proteomes" id="UP000829291"/>
    </source>
</evidence>
<dbReference type="InterPro" id="IPR003152">
    <property type="entry name" value="FATC_dom"/>
</dbReference>
<dbReference type="RefSeq" id="XP_046592513.1">
    <property type="nucleotide sequence ID" value="XM_046736557.1"/>
</dbReference>
<evidence type="ECO:0000259" key="12">
    <source>
        <dbReference type="PROSITE" id="PS50290"/>
    </source>
</evidence>
<dbReference type="PANTHER" id="PTHR11139:SF68">
    <property type="entry name" value="DNA-DEPENDENT PROTEIN KINASE CATALYTIC SUBUNIT"/>
    <property type="match status" value="1"/>
</dbReference>
<dbReference type="RefSeq" id="XP_046592514.1">
    <property type="nucleotide sequence ID" value="XM_046736558.1"/>
</dbReference>
<evidence type="ECO:0000256" key="5">
    <source>
        <dbReference type="ARBA" id="ARBA00022679"/>
    </source>
</evidence>
<feature type="domain" description="FATC" evidence="13">
    <location>
        <begin position="3802"/>
        <end position="3834"/>
    </location>
</feature>
<dbReference type="CDD" id="cd05172">
    <property type="entry name" value="PIKKc_DNA-PK"/>
    <property type="match status" value="1"/>
</dbReference>
<dbReference type="Proteomes" id="UP000829291">
    <property type="component" value="Chromosome 4"/>
</dbReference>
<dbReference type="Gene3D" id="3.30.1010.10">
    <property type="entry name" value="Phosphatidylinositol 3-kinase Catalytic Subunit, Chain A, domain 4"/>
    <property type="match status" value="1"/>
</dbReference>
<comment type="subcellular location">
    <subcellularLocation>
        <location evidence="1">Nucleus</location>
    </subcellularLocation>
</comment>
<dbReference type="Pfam" id="PF08163">
    <property type="entry name" value="DNAPKcs_CC3"/>
    <property type="match status" value="1"/>
</dbReference>
<dbReference type="EC" id="2.7.11.1" evidence="3"/>
<keyword evidence="4" id="KW-0723">Serine/threonine-protein kinase</keyword>
<evidence type="ECO:0000256" key="2">
    <source>
        <dbReference type="ARBA" id="ARBA00011031"/>
    </source>
</evidence>
<evidence type="ECO:0000256" key="7">
    <source>
        <dbReference type="ARBA" id="ARBA00022763"/>
    </source>
</evidence>
<dbReference type="PROSITE" id="PS00916">
    <property type="entry name" value="PI3_4_KINASE_2"/>
    <property type="match status" value="1"/>
</dbReference>
<dbReference type="InterPro" id="IPR036940">
    <property type="entry name" value="PI3/4_kinase_cat_sf"/>
</dbReference>
<dbReference type="InterPro" id="IPR046804">
    <property type="entry name" value="DNA-PKcs_N"/>
</dbReference>
<dbReference type="Pfam" id="PF20500">
    <property type="entry name" value="DNA-PKcs_N"/>
    <property type="match status" value="1"/>
</dbReference>
<evidence type="ECO:0000256" key="8">
    <source>
        <dbReference type="ARBA" id="ARBA00022777"/>
    </source>
</evidence>
<keyword evidence="14" id="KW-1185">Reference proteome</keyword>